<name>A0A9D5DL32_9CRYT</name>
<dbReference type="InterPro" id="IPR014873">
    <property type="entry name" value="VDCC_a1su_IQ"/>
</dbReference>
<accession>A0A9D5DL32</accession>
<protein>
    <submittedName>
        <fullName evidence="3">Membrane domain-containing protein</fullName>
    </submittedName>
</protein>
<evidence type="ECO:0000256" key="1">
    <source>
        <dbReference type="SAM" id="MobiDB-lite"/>
    </source>
</evidence>
<dbReference type="OrthoDB" id="343656at2759"/>
<organism evidence="3">
    <name type="scientific">Cryptosporidium canis</name>
    <dbReference type="NCBI Taxonomy" id="195482"/>
    <lineage>
        <taxon>Eukaryota</taxon>
        <taxon>Sar</taxon>
        <taxon>Alveolata</taxon>
        <taxon>Apicomplexa</taxon>
        <taxon>Conoidasida</taxon>
        <taxon>Coccidia</taxon>
        <taxon>Eucoccidiorida</taxon>
        <taxon>Eimeriorina</taxon>
        <taxon>Cryptosporidiidae</taxon>
        <taxon>Cryptosporidium</taxon>
    </lineage>
</organism>
<dbReference type="AlphaFoldDB" id="A0A9D5DL32"/>
<comment type="caution">
    <text evidence="3">The sequence shown here is derived from an EMBL/GenBank/DDBJ whole genome shotgun (WGS) entry which is preliminary data.</text>
</comment>
<feature type="region of interest" description="Disordered" evidence="1">
    <location>
        <begin position="269"/>
        <end position="319"/>
    </location>
</feature>
<evidence type="ECO:0000313" key="3">
    <source>
        <dbReference type="EMBL" id="KAJ1611199.1"/>
    </source>
</evidence>
<feature type="region of interest" description="Disordered" evidence="1">
    <location>
        <begin position="333"/>
        <end position="363"/>
    </location>
</feature>
<feature type="compositionally biased region" description="Basic and acidic residues" evidence="1">
    <location>
        <begin position="333"/>
        <end position="346"/>
    </location>
</feature>
<feature type="compositionally biased region" description="Polar residues" evidence="1">
    <location>
        <begin position="113"/>
        <end position="144"/>
    </location>
</feature>
<evidence type="ECO:0000259" key="2">
    <source>
        <dbReference type="SMART" id="SM01062"/>
    </source>
</evidence>
<dbReference type="EMBL" id="JAPCXC010000017">
    <property type="protein sequence ID" value="KAJ1611199.1"/>
    <property type="molecule type" value="Genomic_DNA"/>
</dbReference>
<dbReference type="Proteomes" id="UP001067231">
    <property type="component" value="Unassembled WGS sequence"/>
</dbReference>
<feature type="domain" description="Voltage-dependent calcium channel alpha-1 subunit IQ" evidence="2">
    <location>
        <begin position="68"/>
        <end position="102"/>
    </location>
</feature>
<gene>
    <name evidence="3" type="ORF">OJ253_950</name>
</gene>
<reference evidence="3" key="1">
    <citation type="submission" date="2022-10" db="EMBL/GenBank/DDBJ databases">
        <title>Adaptive evolution leads to modifications in subtelomeric GC content in a zoonotic Cryptosporidium species.</title>
        <authorList>
            <person name="Li J."/>
            <person name="Feng Y."/>
            <person name="Xiao L."/>
        </authorList>
    </citation>
    <scope>NUCLEOTIDE SEQUENCE</scope>
    <source>
        <strain evidence="3">33844</strain>
    </source>
</reference>
<dbReference type="SMART" id="SM01062">
    <property type="entry name" value="Ca_chan_IQ"/>
    <property type="match status" value="1"/>
</dbReference>
<feature type="region of interest" description="Disordered" evidence="1">
    <location>
        <begin position="104"/>
        <end position="180"/>
    </location>
</feature>
<sequence length="786" mass="88672">MEDYYYSEINESELLDDDRHNEETFEVGEIGDDWVPSMTLNGFEMKQEHQKKHEGGQRTRLEELIKSKSPLTVEEIEAAMMSQEFFRDHDTNKVKEERNYRIHVDHEIEHNNSMRSRANSGHSQNKGQQKSSFQQRQRNTNNKHNSMKKGDDKGYVGNRSHKGHNDSVNVEQDFSKESGPIPEIPYSNYISPMTSAHISEIISGNLSIPPNWNCSALYNDPSRNDNLMVSRDFDMILRVQLQQMAERPEIQSYSSKWNRRLLARKHNIHLAPGDSSDDKDASKSQGKLGQEVDAKSKNKSKEGQTGEQDPHRIRKFGKSTYSTVRGARELIKVHNISKDDNSELKSKVNSGGSGGQTKNPSNGDCILSTRNAPYQALSRQVSEVLHSSIFNSSGFGSIDEDKVQAPGPMVYSIIEAGNDLLQDVSYFDDEIENCPTGHLQARLRLDQELRDTIDLIFQLLFGCSKSKSWMLNTNGIGIKYGENIKTTEISCTEKKIASLNARRWLLNKILNIRKGRHFVLSLFHMPHISENYMTVLLESIIACDGPIFEIFNSSSIILPPLMALVPRAFRYRQGQNMLAPHEGFGYSGNIDHLIDEWRGINGQGDPYGEGYVTREDLMVQAKLGVKILETTALLANRTMQSNNYRDTSSLVSSVVALLKFNSKESIQRLLNVSTGVVFLALLYNSISVVPREIETLKQITRLLVLAFTNYLVEKDSNNLPKLPIKLSPNALKKSEPVVLCVLQRSTNDMNLKHILMGSISDVVGAENNDAFISELQDLIVKGTSKN</sequence>
<proteinExistence type="predicted"/>
<feature type="compositionally biased region" description="Basic and acidic residues" evidence="1">
    <location>
        <begin position="290"/>
        <end position="311"/>
    </location>
</feature>